<reference evidence="1 2" key="1">
    <citation type="submission" date="2016-05" db="EMBL/GenBank/DDBJ databases">
        <title>Comparative analysis of secretome profiles of manganese(II)-oxidizing ascomycete fungi.</title>
        <authorList>
            <consortium name="DOE Joint Genome Institute"/>
            <person name="Zeiner C.A."/>
            <person name="Purvine S.O."/>
            <person name="Zink E.M."/>
            <person name="Wu S."/>
            <person name="Pasa-Tolic L."/>
            <person name="Chaput D.L."/>
            <person name="Haridas S."/>
            <person name="Grigoriev I.V."/>
            <person name="Santelli C.M."/>
            <person name="Hansel C.M."/>
        </authorList>
    </citation>
    <scope>NUCLEOTIDE SEQUENCE [LARGE SCALE GENOMIC DNA]</scope>
    <source>
        <strain evidence="1 2">AP3s5-JAC2a</strain>
    </source>
</reference>
<dbReference type="Proteomes" id="UP000077069">
    <property type="component" value="Unassembled WGS sequence"/>
</dbReference>
<dbReference type="OrthoDB" id="566138at2759"/>
<dbReference type="AlphaFoldDB" id="A0A177CUT9"/>
<proteinExistence type="predicted"/>
<protein>
    <submittedName>
        <fullName evidence="1">Uncharacterized protein</fullName>
    </submittedName>
</protein>
<gene>
    <name evidence="1" type="ORF">CC84DRAFT_1170239</name>
</gene>
<dbReference type="InParanoid" id="A0A177CUT9"/>
<keyword evidence="2" id="KW-1185">Reference proteome</keyword>
<accession>A0A177CUT9</accession>
<sequence>MSAMVPLRMRKALAGKKIGILKMYIGGVDFDPTAKPHTPNLVASRADSLVEKLIVPPHHEVDMCKVMEYAWDDLLASNGDHNVATSLAQVDSGTIFPRPPGAIKDKYADDDPIVRHIDVEAHVTNGLVITHETPILGDALKNLKPKRKSDYEDWPAEVGLDAVVWPCNGDVGKVDADVNKLSAADTWRNGVLYSNGDCAIRQLEIPTVSAPMGVMADMGMPFNLTFASKAYGMITTTSSAAAFVVKDKEGRRVNLSGTCGQDLVSLGVYVDGDEAENVKFGGGQWVDSAVTESV</sequence>
<evidence type="ECO:0000313" key="1">
    <source>
        <dbReference type="EMBL" id="OAG11314.1"/>
    </source>
</evidence>
<name>A0A177CUT9_9PLEO</name>
<evidence type="ECO:0000313" key="2">
    <source>
        <dbReference type="Proteomes" id="UP000077069"/>
    </source>
</evidence>
<dbReference type="GeneID" id="28763331"/>
<dbReference type="EMBL" id="KV441548">
    <property type="protein sequence ID" value="OAG11314.1"/>
    <property type="molecule type" value="Genomic_DNA"/>
</dbReference>
<dbReference type="RefSeq" id="XP_018041679.1">
    <property type="nucleotide sequence ID" value="XM_018179845.1"/>
</dbReference>
<organism evidence="1 2">
    <name type="scientific">Paraphaeosphaeria sporulosa</name>
    <dbReference type="NCBI Taxonomy" id="1460663"/>
    <lineage>
        <taxon>Eukaryota</taxon>
        <taxon>Fungi</taxon>
        <taxon>Dikarya</taxon>
        <taxon>Ascomycota</taxon>
        <taxon>Pezizomycotina</taxon>
        <taxon>Dothideomycetes</taxon>
        <taxon>Pleosporomycetidae</taxon>
        <taxon>Pleosporales</taxon>
        <taxon>Massarineae</taxon>
        <taxon>Didymosphaeriaceae</taxon>
        <taxon>Paraphaeosphaeria</taxon>
    </lineage>
</organism>
<dbReference type="STRING" id="1460663.A0A177CUT9"/>